<reference evidence="2" key="2">
    <citation type="submission" date="2020-09" db="EMBL/GenBank/DDBJ databases">
        <authorList>
            <person name="Sun Q."/>
            <person name="Ohkuma M."/>
        </authorList>
    </citation>
    <scope>NUCLEOTIDE SEQUENCE</scope>
    <source>
        <strain evidence="2">JCM 19831</strain>
    </source>
</reference>
<evidence type="ECO:0000313" key="2">
    <source>
        <dbReference type="EMBL" id="GGM11300.1"/>
    </source>
</evidence>
<reference evidence="2" key="1">
    <citation type="journal article" date="2014" name="Int. J. Syst. Evol. Microbiol.">
        <title>Complete genome sequence of Corynebacterium casei LMG S-19264T (=DSM 44701T), isolated from a smear-ripened cheese.</title>
        <authorList>
            <consortium name="US DOE Joint Genome Institute (JGI-PGF)"/>
            <person name="Walter F."/>
            <person name="Albersmeier A."/>
            <person name="Kalinowski J."/>
            <person name="Ruckert C."/>
        </authorList>
    </citation>
    <scope>NUCLEOTIDE SEQUENCE</scope>
    <source>
        <strain evidence="2">JCM 19831</strain>
    </source>
</reference>
<feature type="region of interest" description="Disordered" evidence="1">
    <location>
        <begin position="22"/>
        <end position="53"/>
    </location>
</feature>
<accession>A0A917T5I7</accession>
<dbReference type="Proteomes" id="UP000642070">
    <property type="component" value="Unassembled WGS sequence"/>
</dbReference>
<evidence type="ECO:0008006" key="4">
    <source>
        <dbReference type="Google" id="ProtNLM"/>
    </source>
</evidence>
<gene>
    <name evidence="2" type="ORF">GCM10007977_010550</name>
</gene>
<evidence type="ECO:0000256" key="1">
    <source>
        <dbReference type="SAM" id="MobiDB-lite"/>
    </source>
</evidence>
<dbReference type="AlphaFoldDB" id="A0A917T5I7"/>
<organism evidence="2 3">
    <name type="scientific">Dactylosporangium sucinum</name>
    <dbReference type="NCBI Taxonomy" id="1424081"/>
    <lineage>
        <taxon>Bacteria</taxon>
        <taxon>Bacillati</taxon>
        <taxon>Actinomycetota</taxon>
        <taxon>Actinomycetes</taxon>
        <taxon>Micromonosporales</taxon>
        <taxon>Micromonosporaceae</taxon>
        <taxon>Dactylosporangium</taxon>
    </lineage>
</organism>
<dbReference type="PROSITE" id="PS51257">
    <property type="entry name" value="PROKAR_LIPOPROTEIN"/>
    <property type="match status" value="1"/>
</dbReference>
<dbReference type="EMBL" id="BMPI01000004">
    <property type="protein sequence ID" value="GGM11300.1"/>
    <property type="molecule type" value="Genomic_DNA"/>
</dbReference>
<comment type="caution">
    <text evidence="2">The sequence shown here is derived from an EMBL/GenBank/DDBJ whole genome shotgun (WGS) entry which is preliminary data.</text>
</comment>
<dbReference type="RefSeq" id="WP_190248543.1">
    <property type="nucleotide sequence ID" value="NZ_BMPI01000004.1"/>
</dbReference>
<keyword evidence="3" id="KW-1185">Reference proteome</keyword>
<name>A0A917T5I7_9ACTN</name>
<evidence type="ECO:0000313" key="3">
    <source>
        <dbReference type="Proteomes" id="UP000642070"/>
    </source>
</evidence>
<protein>
    <recommendedName>
        <fullName evidence="4">DUF5642 domain-containing protein</fullName>
    </recommendedName>
</protein>
<sequence length="208" mass="20700">MRLLPIVAGCALALAGCSGDPAVAPSASPEGGPLLEVADLPGGYQTSPPQPSAEVSAASSVSVAGCEPLLDAFRAGFGDAGPTARFEGGSTGPFLAERLSTGAAALDGQRDLARRCGSFTETDADGATTTVTVAPVADFPALGDESAAFRVSAGGGTGDDSYALSGYLVVARQGATTCTLVHFGQPGVDRAETEAIARSAVGKLRRRQ</sequence>
<proteinExistence type="predicted"/>